<dbReference type="GO" id="GO:0003677">
    <property type="term" value="F:DNA binding"/>
    <property type="evidence" value="ECO:0007669"/>
    <property type="project" value="UniProtKB-KW"/>
</dbReference>
<dbReference type="GO" id="GO:0003700">
    <property type="term" value="F:DNA-binding transcription factor activity"/>
    <property type="evidence" value="ECO:0007669"/>
    <property type="project" value="TreeGrafter"/>
</dbReference>
<dbReference type="Proteomes" id="UP000250557">
    <property type="component" value="Chromosome"/>
</dbReference>
<keyword evidence="2 6" id="KW-0812">Transmembrane</keyword>
<dbReference type="SMART" id="SM00530">
    <property type="entry name" value="HTH_XRE"/>
    <property type="match status" value="1"/>
</dbReference>
<keyword evidence="5 6" id="KW-0472">Membrane</keyword>
<reference evidence="8 10" key="1">
    <citation type="submission" date="2019-08" db="EMBL/GenBank/DDBJ databases">
        <title>Comparative genome analysis confer to the adaptation heavy metal polluted environment.</title>
        <authorList>
            <person name="Li Y."/>
        </authorList>
    </citation>
    <scope>NUCLEOTIDE SEQUENCE [LARGE SCALE GENOMIC DNA]</scope>
    <source>
        <strain evidence="8 10">P2</strain>
    </source>
</reference>
<keyword evidence="3 6" id="KW-1133">Transmembrane helix</keyword>
<keyword evidence="4" id="KW-0238">DNA-binding</keyword>
<sequence>MKTYNPGKKIKELRNRKGLSQEELAEQAQLSLRTVQRIENDETDARGDTLKRLATALNITPEDLTELPFEPAGILNHSRNFLLQFNLSALSFIIFPMLGIALPLALWLSNRKKIKDIDKPCKRLINFQISWCLAIVLTAIVLFNHEFFHITSSILNLGVGELILLSMPLFYAINFIYIVFNSVLVYNTRQIFYQPAVPFLR</sequence>
<evidence type="ECO:0000259" key="7">
    <source>
        <dbReference type="PROSITE" id="PS50943"/>
    </source>
</evidence>
<evidence type="ECO:0000256" key="1">
    <source>
        <dbReference type="ARBA" id="ARBA00004141"/>
    </source>
</evidence>
<dbReference type="Pfam" id="PF09685">
    <property type="entry name" value="MamF_MmsF"/>
    <property type="match status" value="1"/>
</dbReference>
<dbReference type="GO" id="GO:0005829">
    <property type="term" value="C:cytosol"/>
    <property type="evidence" value="ECO:0007669"/>
    <property type="project" value="TreeGrafter"/>
</dbReference>
<dbReference type="EMBL" id="CP043451">
    <property type="protein sequence ID" value="QEM02016.1"/>
    <property type="molecule type" value="Genomic_DNA"/>
</dbReference>
<comment type="subcellular location">
    <subcellularLocation>
        <location evidence="1">Membrane</location>
        <topology evidence="1">Multi-pass membrane protein</topology>
    </subcellularLocation>
</comment>
<evidence type="ECO:0000313" key="10">
    <source>
        <dbReference type="Proteomes" id="UP000250557"/>
    </source>
</evidence>
<feature type="transmembrane region" description="Helical" evidence="6">
    <location>
        <begin position="85"/>
        <end position="108"/>
    </location>
</feature>
<dbReference type="InterPro" id="IPR050807">
    <property type="entry name" value="TransReg_Diox_bact_type"/>
</dbReference>
<dbReference type="InterPro" id="IPR019109">
    <property type="entry name" value="MamF_MmsF"/>
</dbReference>
<dbReference type="AlphaFoldDB" id="A0AAE6MG00"/>
<dbReference type="RefSeq" id="WP_112652799.1">
    <property type="nucleotide sequence ID" value="NZ_CP043451.1"/>
</dbReference>
<dbReference type="PANTHER" id="PTHR46797">
    <property type="entry name" value="HTH-TYPE TRANSCRIPTIONAL REGULATOR"/>
    <property type="match status" value="1"/>
</dbReference>
<evidence type="ECO:0000313" key="9">
    <source>
        <dbReference type="EMBL" id="QTE49252.1"/>
    </source>
</evidence>
<feature type="transmembrane region" description="Helical" evidence="6">
    <location>
        <begin position="162"/>
        <end position="186"/>
    </location>
</feature>
<dbReference type="InterPro" id="IPR001387">
    <property type="entry name" value="Cro/C1-type_HTH"/>
</dbReference>
<dbReference type="PROSITE" id="PS50943">
    <property type="entry name" value="HTH_CROC1"/>
    <property type="match status" value="1"/>
</dbReference>
<gene>
    <name evidence="8" type="ORF">DIU31_000200</name>
    <name evidence="9" type="ORF">J3L21_27565</name>
</gene>
<protein>
    <submittedName>
        <fullName evidence="8">Helix-turn-helix domain-containing protein</fullName>
    </submittedName>
</protein>
<dbReference type="EMBL" id="CP071880">
    <property type="protein sequence ID" value="QTE49252.1"/>
    <property type="molecule type" value="Genomic_DNA"/>
</dbReference>
<evidence type="ECO:0000256" key="2">
    <source>
        <dbReference type="ARBA" id="ARBA00022692"/>
    </source>
</evidence>
<reference evidence="9 11" key="2">
    <citation type="submission" date="2021-03" db="EMBL/GenBank/DDBJ databases">
        <title>Mucilaginibacter strains isolated from gold and copper mining confer multi heavy-metal resistance.</title>
        <authorList>
            <person name="Li Y."/>
        </authorList>
    </citation>
    <scope>NUCLEOTIDE SEQUENCE [LARGE SCALE GENOMIC DNA]</scope>
    <source>
        <strain evidence="9 11">P2-4</strain>
    </source>
</reference>
<evidence type="ECO:0000256" key="4">
    <source>
        <dbReference type="ARBA" id="ARBA00023125"/>
    </source>
</evidence>
<evidence type="ECO:0000256" key="3">
    <source>
        <dbReference type="ARBA" id="ARBA00022989"/>
    </source>
</evidence>
<dbReference type="PANTHER" id="PTHR46797:SF1">
    <property type="entry name" value="METHYLPHOSPHONATE SYNTHASE"/>
    <property type="match status" value="1"/>
</dbReference>
<evidence type="ECO:0000313" key="11">
    <source>
        <dbReference type="Proteomes" id="UP000663940"/>
    </source>
</evidence>
<feature type="transmembrane region" description="Helical" evidence="6">
    <location>
        <begin position="129"/>
        <end position="150"/>
    </location>
</feature>
<organism evidence="8 10">
    <name type="scientific">Mucilaginibacter rubeus</name>
    <dbReference type="NCBI Taxonomy" id="2027860"/>
    <lineage>
        <taxon>Bacteria</taxon>
        <taxon>Pseudomonadati</taxon>
        <taxon>Bacteroidota</taxon>
        <taxon>Sphingobacteriia</taxon>
        <taxon>Sphingobacteriales</taxon>
        <taxon>Sphingobacteriaceae</taxon>
        <taxon>Mucilaginibacter</taxon>
    </lineage>
</organism>
<accession>A0AAE6MG00</accession>
<dbReference type="Pfam" id="PF01381">
    <property type="entry name" value="HTH_3"/>
    <property type="match status" value="1"/>
</dbReference>
<evidence type="ECO:0000256" key="5">
    <source>
        <dbReference type="ARBA" id="ARBA00023136"/>
    </source>
</evidence>
<dbReference type="Gene3D" id="1.10.260.40">
    <property type="entry name" value="lambda repressor-like DNA-binding domains"/>
    <property type="match status" value="1"/>
</dbReference>
<evidence type="ECO:0000256" key="6">
    <source>
        <dbReference type="SAM" id="Phobius"/>
    </source>
</evidence>
<dbReference type="InterPro" id="IPR010982">
    <property type="entry name" value="Lambda_DNA-bd_dom_sf"/>
</dbReference>
<evidence type="ECO:0000313" key="8">
    <source>
        <dbReference type="EMBL" id="QEM02016.1"/>
    </source>
</evidence>
<keyword evidence="11" id="KW-1185">Reference proteome</keyword>
<dbReference type="CDD" id="cd00093">
    <property type="entry name" value="HTH_XRE"/>
    <property type="match status" value="1"/>
</dbReference>
<proteinExistence type="predicted"/>
<name>A0AAE6MG00_9SPHI</name>
<dbReference type="Proteomes" id="UP000663940">
    <property type="component" value="Chromosome"/>
</dbReference>
<dbReference type="SUPFAM" id="SSF47413">
    <property type="entry name" value="lambda repressor-like DNA-binding domains"/>
    <property type="match status" value="1"/>
</dbReference>
<feature type="domain" description="HTH cro/C1-type" evidence="7">
    <location>
        <begin position="10"/>
        <end position="64"/>
    </location>
</feature>